<dbReference type="InterPro" id="IPR007197">
    <property type="entry name" value="rSAM"/>
</dbReference>
<sequence length="317" mass="37659">MLTSKISRNVRDVIRKNTYLFYLTNSVFVSYMRRKRRILTFMFYTTNRCNSHCKTCHIWKSWPKMDLSLDLMEGVLNSNSVSSITNFGLEGGEFILHPRFREIIRMLSGRNYILLSNGVLDDRLIEVVKEYNVPHIHLSLDGERTTHKNIRGTDNYDSVVRIIKELNESTKISVVFTISPWNTLDDFFHVKELCEKYNVRFTYTIYDDFFLFDIGEKIVRKNFLTENDTFGFQDYYLDFYKNWVEGETRLPCLSIVNRIVVFPNGDIPLCSKKNIILGNLYDNTLDEIWNCDRTKKLQGQYRYCNDCWISFHRAFDL</sequence>
<keyword evidence="4" id="KW-0411">Iron-sulfur</keyword>
<protein>
    <recommendedName>
        <fullName evidence="5">Radical SAM core domain-containing protein</fullName>
    </recommendedName>
</protein>
<keyword evidence="3" id="KW-0408">Iron</keyword>
<dbReference type="CDD" id="cd01335">
    <property type="entry name" value="Radical_SAM"/>
    <property type="match status" value="1"/>
</dbReference>
<evidence type="ECO:0000256" key="4">
    <source>
        <dbReference type="ARBA" id="ARBA00023014"/>
    </source>
</evidence>
<dbReference type="Gene3D" id="3.20.20.70">
    <property type="entry name" value="Aldolase class I"/>
    <property type="match status" value="1"/>
</dbReference>
<dbReference type="Proteomes" id="UP000051373">
    <property type="component" value="Unassembled WGS sequence"/>
</dbReference>
<evidence type="ECO:0000256" key="3">
    <source>
        <dbReference type="ARBA" id="ARBA00023004"/>
    </source>
</evidence>
<keyword evidence="2" id="KW-0479">Metal-binding</keyword>
<proteinExistence type="predicted"/>
<dbReference type="InterPro" id="IPR050377">
    <property type="entry name" value="Radical_SAM_PqqE_MftC-like"/>
</dbReference>
<evidence type="ECO:0000313" key="6">
    <source>
        <dbReference type="EMBL" id="KPK62379.1"/>
    </source>
</evidence>
<dbReference type="Pfam" id="PF04055">
    <property type="entry name" value="Radical_SAM"/>
    <property type="match status" value="1"/>
</dbReference>
<dbReference type="STRING" id="1703779.AMJ83_11155"/>
<dbReference type="GO" id="GO:0051536">
    <property type="term" value="F:iron-sulfur cluster binding"/>
    <property type="evidence" value="ECO:0007669"/>
    <property type="project" value="UniProtKB-KW"/>
</dbReference>
<dbReference type="GO" id="GO:0003824">
    <property type="term" value="F:catalytic activity"/>
    <property type="evidence" value="ECO:0007669"/>
    <property type="project" value="InterPro"/>
</dbReference>
<feature type="domain" description="Radical SAM core" evidence="5">
    <location>
        <begin position="34"/>
        <end position="263"/>
    </location>
</feature>
<dbReference type="SUPFAM" id="SSF102114">
    <property type="entry name" value="Radical SAM enzymes"/>
    <property type="match status" value="1"/>
</dbReference>
<dbReference type="InterPro" id="IPR023885">
    <property type="entry name" value="4Fe4S-binding_SPASM_dom"/>
</dbReference>
<feature type="non-terminal residue" evidence="6">
    <location>
        <position position="317"/>
    </location>
</feature>
<dbReference type="Pfam" id="PF13186">
    <property type="entry name" value="SPASM"/>
    <property type="match status" value="1"/>
</dbReference>
<evidence type="ECO:0000259" key="5">
    <source>
        <dbReference type="PROSITE" id="PS51918"/>
    </source>
</evidence>
<keyword evidence="1" id="KW-0949">S-adenosyl-L-methionine</keyword>
<dbReference type="PANTHER" id="PTHR11228:SF7">
    <property type="entry name" value="PQQA PEPTIDE CYCLASE"/>
    <property type="match status" value="1"/>
</dbReference>
<evidence type="ECO:0000256" key="2">
    <source>
        <dbReference type="ARBA" id="ARBA00022723"/>
    </source>
</evidence>
<evidence type="ECO:0000256" key="1">
    <source>
        <dbReference type="ARBA" id="ARBA00022691"/>
    </source>
</evidence>
<dbReference type="SFLD" id="SFLDS00029">
    <property type="entry name" value="Radical_SAM"/>
    <property type="match status" value="1"/>
</dbReference>
<dbReference type="CDD" id="cd21109">
    <property type="entry name" value="SPASM"/>
    <property type="match status" value="1"/>
</dbReference>
<dbReference type="InterPro" id="IPR058240">
    <property type="entry name" value="rSAM_sf"/>
</dbReference>
<dbReference type="EMBL" id="LJUJ01000040">
    <property type="protein sequence ID" value="KPK62379.1"/>
    <property type="molecule type" value="Genomic_DNA"/>
</dbReference>
<dbReference type="PANTHER" id="PTHR11228">
    <property type="entry name" value="RADICAL SAM DOMAIN PROTEIN"/>
    <property type="match status" value="1"/>
</dbReference>
<name>A0A0S8FRF4_UNCW3</name>
<organism evidence="6 7">
    <name type="scientific">candidate division WOR_3 bacterium SM23_42</name>
    <dbReference type="NCBI Taxonomy" id="1703779"/>
    <lineage>
        <taxon>Bacteria</taxon>
        <taxon>Bacteria division WOR-3</taxon>
    </lineage>
</organism>
<dbReference type="GO" id="GO:0046872">
    <property type="term" value="F:metal ion binding"/>
    <property type="evidence" value="ECO:0007669"/>
    <property type="project" value="UniProtKB-KW"/>
</dbReference>
<dbReference type="AlphaFoldDB" id="A0A0S8FRF4"/>
<dbReference type="PROSITE" id="PS51918">
    <property type="entry name" value="RADICAL_SAM"/>
    <property type="match status" value="1"/>
</dbReference>
<accession>A0A0S8FRF4</accession>
<comment type="caution">
    <text evidence="6">The sequence shown here is derived from an EMBL/GenBank/DDBJ whole genome shotgun (WGS) entry which is preliminary data.</text>
</comment>
<evidence type="ECO:0000313" key="7">
    <source>
        <dbReference type="Proteomes" id="UP000051373"/>
    </source>
</evidence>
<gene>
    <name evidence="6" type="ORF">AMJ83_11155</name>
</gene>
<dbReference type="SFLD" id="SFLDG01067">
    <property type="entry name" value="SPASM/twitch_domain_containing"/>
    <property type="match status" value="1"/>
</dbReference>
<reference evidence="6 7" key="1">
    <citation type="journal article" date="2015" name="Microbiome">
        <title>Genomic resolution of linkages in carbon, nitrogen, and sulfur cycling among widespread estuary sediment bacteria.</title>
        <authorList>
            <person name="Baker B.J."/>
            <person name="Lazar C.S."/>
            <person name="Teske A.P."/>
            <person name="Dick G.J."/>
        </authorList>
    </citation>
    <scope>NUCLEOTIDE SEQUENCE [LARGE SCALE GENOMIC DNA]</scope>
    <source>
        <strain evidence="6">SM23_42</strain>
    </source>
</reference>
<dbReference type="InterPro" id="IPR013785">
    <property type="entry name" value="Aldolase_TIM"/>
</dbReference>